<keyword evidence="2" id="KW-0472">Membrane</keyword>
<keyword evidence="2" id="KW-1133">Transmembrane helix</keyword>
<feature type="region of interest" description="Disordered" evidence="1">
    <location>
        <begin position="93"/>
        <end position="195"/>
    </location>
</feature>
<feature type="compositionally biased region" description="Gly residues" evidence="1">
    <location>
        <begin position="118"/>
        <end position="134"/>
    </location>
</feature>
<feature type="transmembrane region" description="Helical" evidence="2">
    <location>
        <begin position="430"/>
        <end position="452"/>
    </location>
</feature>
<comment type="caution">
    <text evidence="3">The sequence shown here is derived from an EMBL/GenBank/DDBJ whole genome shotgun (WGS) entry which is preliminary data.</text>
</comment>
<evidence type="ECO:0000256" key="2">
    <source>
        <dbReference type="SAM" id="Phobius"/>
    </source>
</evidence>
<keyword evidence="4" id="KW-1185">Reference proteome</keyword>
<evidence type="ECO:0000256" key="1">
    <source>
        <dbReference type="SAM" id="MobiDB-lite"/>
    </source>
</evidence>
<reference evidence="3" key="1">
    <citation type="submission" date="2020-11" db="EMBL/GenBank/DDBJ databases">
        <authorList>
            <consortium name="DOE Joint Genome Institute"/>
            <person name="Ahrendt S."/>
            <person name="Riley R."/>
            <person name="Andreopoulos W."/>
            <person name="Labutti K."/>
            <person name="Pangilinan J."/>
            <person name="Ruiz-Duenas F.J."/>
            <person name="Barrasa J.M."/>
            <person name="Sanchez-Garcia M."/>
            <person name="Camarero S."/>
            <person name="Miyauchi S."/>
            <person name="Serrano A."/>
            <person name="Linde D."/>
            <person name="Babiker R."/>
            <person name="Drula E."/>
            <person name="Ayuso-Fernandez I."/>
            <person name="Pacheco R."/>
            <person name="Padilla G."/>
            <person name="Ferreira P."/>
            <person name="Barriuso J."/>
            <person name="Kellner H."/>
            <person name="Castanera R."/>
            <person name="Alfaro M."/>
            <person name="Ramirez L."/>
            <person name="Pisabarro A.G."/>
            <person name="Kuo A."/>
            <person name="Tritt A."/>
            <person name="Lipzen A."/>
            <person name="He G."/>
            <person name="Yan M."/>
            <person name="Ng V."/>
            <person name="Cullen D."/>
            <person name="Martin F."/>
            <person name="Rosso M.-N."/>
            <person name="Henrissat B."/>
            <person name="Hibbett D."/>
            <person name="Martinez A.T."/>
            <person name="Grigoriev I.V."/>
        </authorList>
    </citation>
    <scope>NUCLEOTIDE SEQUENCE</scope>
    <source>
        <strain evidence="3">CIRM-BRFM 674</strain>
    </source>
</reference>
<accession>A0A9P6CU94</accession>
<feature type="region of interest" description="Disordered" evidence="1">
    <location>
        <begin position="225"/>
        <end position="246"/>
    </location>
</feature>
<gene>
    <name evidence="3" type="ORF">BDN70DRAFT_992877</name>
</gene>
<dbReference type="EMBL" id="MU155198">
    <property type="protein sequence ID" value="KAF9480261.1"/>
    <property type="molecule type" value="Genomic_DNA"/>
</dbReference>
<evidence type="ECO:0000313" key="3">
    <source>
        <dbReference type="EMBL" id="KAF9480261.1"/>
    </source>
</evidence>
<keyword evidence="2" id="KW-0812">Transmembrane</keyword>
<evidence type="ECO:0000313" key="4">
    <source>
        <dbReference type="Proteomes" id="UP000807469"/>
    </source>
</evidence>
<protein>
    <submittedName>
        <fullName evidence="3">Uncharacterized protein</fullName>
    </submittedName>
</protein>
<dbReference type="Proteomes" id="UP000807469">
    <property type="component" value="Unassembled WGS sequence"/>
</dbReference>
<sequence>MLALQPSLHTHTSNNNVGLVVAFMAGSLGSAIVSPALNGFFAGYSITDKGHSIPTSSVFASSRKASKVIVLKDVKPHKLGLVSSLSVTVLSSSANNGGDVRLGESLQGGSSSSSSSSGSGGGGHSAGSGHGNIQGGNDDSTPPNGPPRVSSNVFGIRKVYNTRRLGTSPRKGSGGGGPPSPPGGARSMPGSHDDSKGNDGSFFLLVLALVLAIVVSWVTAARYSQSPKARRTRRKKKKRDASLQTQVYSDSAHGHSSYFPIDYDSEDDVATCTDVAVPLFASSFDYWVMAQQQPKWNDSDADWGVDRASLLGEYCDALPDDAELLFRSWDETCWVSSGAVVPRVARTQQSLDWERAFGAKMWREMWPSSEVDSAVDPQVIMDICNGVYCDKVFTTTDSEEDEYEYFVEEDGFIFSLVKSLQIGRRLRSMVLPFLCMVAMALLTVIGSLLWVVRNVDHVDIDFDGQSLNDPVGHLEEGVYADRAVGYFADENEEEEVSTYLLDCIDRDAKVLEVPSIEIEIEVAHTLDFLERTTMELKIRNGTV</sequence>
<feature type="compositionally biased region" description="Low complexity" evidence="1">
    <location>
        <begin position="108"/>
        <end position="117"/>
    </location>
</feature>
<proteinExistence type="predicted"/>
<dbReference type="AlphaFoldDB" id="A0A9P6CU94"/>
<feature type="transmembrane region" description="Helical" evidence="2">
    <location>
        <begin position="202"/>
        <end position="224"/>
    </location>
</feature>
<organism evidence="3 4">
    <name type="scientific">Pholiota conissans</name>
    <dbReference type="NCBI Taxonomy" id="109636"/>
    <lineage>
        <taxon>Eukaryota</taxon>
        <taxon>Fungi</taxon>
        <taxon>Dikarya</taxon>
        <taxon>Basidiomycota</taxon>
        <taxon>Agaricomycotina</taxon>
        <taxon>Agaricomycetes</taxon>
        <taxon>Agaricomycetidae</taxon>
        <taxon>Agaricales</taxon>
        <taxon>Agaricineae</taxon>
        <taxon>Strophariaceae</taxon>
        <taxon>Pholiota</taxon>
    </lineage>
</organism>
<feature type="compositionally biased region" description="Basic residues" evidence="1">
    <location>
        <begin position="228"/>
        <end position="239"/>
    </location>
</feature>
<name>A0A9P6CU94_9AGAR</name>